<dbReference type="InterPro" id="IPR036291">
    <property type="entry name" value="NAD(P)-bd_dom_sf"/>
</dbReference>
<sequence length="240" mass="26148">MGKNALIIGASGDIGAAISKKLAGNGWQLILHFNKNKQAMETNRMSLARESILMEIQADLSDQSGMSHLLDQLVFPVDAIIFAGGNAHYGMFQYTDEHVMDAMLALHVKAPWVITKHILPLMIREQRGRIIFITSIWGESGAGNEVIYSSVKGAQNSFVKALAKETGSSGITVNAVSPGFIDTKMNQHLSEEERAKIIQDIPANRAGTSDDVANTVSFLMNDQSDYVHGEIIHVSGGWRP</sequence>
<dbReference type="InterPro" id="IPR002347">
    <property type="entry name" value="SDR_fam"/>
</dbReference>
<dbReference type="RefSeq" id="WP_188633285.1">
    <property type="nucleotide sequence ID" value="NZ_BMNQ01000036.1"/>
</dbReference>
<reference evidence="2" key="1">
    <citation type="journal article" date="2014" name="Int. J. Syst. Evol. Microbiol.">
        <title>Complete genome sequence of Corynebacterium casei LMG S-19264T (=DSM 44701T), isolated from a smear-ripened cheese.</title>
        <authorList>
            <consortium name="US DOE Joint Genome Institute (JGI-PGF)"/>
            <person name="Walter F."/>
            <person name="Albersmeier A."/>
            <person name="Kalinowski J."/>
            <person name="Ruckert C."/>
        </authorList>
    </citation>
    <scope>NUCLEOTIDE SEQUENCE</scope>
    <source>
        <strain evidence="2">JCM 12580</strain>
    </source>
</reference>
<accession>A0A917UZL8</accession>
<dbReference type="InterPro" id="IPR050259">
    <property type="entry name" value="SDR"/>
</dbReference>
<dbReference type="EMBL" id="BMNQ01000036">
    <property type="protein sequence ID" value="GGK00481.1"/>
    <property type="molecule type" value="Genomic_DNA"/>
</dbReference>
<organism evidence="2 3">
    <name type="scientific">Lentibacillus kapialis</name>
    <dbReference type="NCBI Taxonomy" id="340214"/>
    <lineage>
        <taxon>Bacteria</taxon>
        <taxon>Bacillati</taxon>
        <taxon>Bacillota</taxon>
        <taxon>Bacilli</taxon>
        <taxon>Bacillales</taxon>
        <taxon>Bacillaceae</taxon>
        <taxon>Lentibacillus</taxon>
    </lineage>
</organism>
<dbReference type="PANTHER" id="PTHR42879">
    <property type="entry name" value="3-OXOACYL-(ACYL-CARRIER-PROTEIN) REDUCTASE"/>
    <property type="match status" value="1"/>
</dbReference>
<dbReference type="AlphaFoldDB" id="A0A917UZL8"/>
<dbReference type="PANTHER" id="PTHR42879:SF2">
    <property type="entry name" value="3-OXOACYL-[ACYL-CARRIER-PROTEIN] REDUCTASE FABG"/>
    <property type="match status" value="1"/>
</dbReference>
<evidence type="ECO:0000256" key="1">
    <source>
        <dbReference type="ARBA" id="ARBA00006484"/>
    </source>
</evidence>
<evidence type="ECO:0000313" key="2">
    <source>
        <dbReference type="EMBL" id="GGK00481.1"/>
    </source>
</evidence>
<dbReference type="Gene3D" id="3.40.50.720">
    <property type="entry name" value="NAD(P)-binding Rossmann-like Domain"/>
    <property type="match status" value="1"/>
</dbReference>
<protein>
    <submittedName>
        <fullName evidence="2">Oxidoreductase YmfI</fullName>
    </submittedName>
</protein>
<dbReference type="CDD" id="cd05233">
    <property type="entry name" value="SDR_c"/>
    <property type="match status" value="1"/>
</dbReference>
<dbReference type="Proteomes" id="UP000658382">
    <property type="component" value="Unassembled WGS sequence"/>
</dbReference>
<evidence type="ECO:0000313" key="3">
    <source>
        <dbReference type="Proteomes" id="UP000658382"/>
    </source>
</evidence>
<proteinExistence type="inferred from homology"/>
<reference evidence="2" key="2">
    <citation type="submission" date="2020-09" db="EMBL/GenBank/DDBJ databases">
        <authorList>
            <person name="Sun Q."/>
            <person name="Ohkuma M."/>
        </authorList>
    </citation>
    <scope>NUCLEOTIDE SEQUENCE</scope>
    <source>
        <strain evidence="2">JCM 12580</strain>
    </source>
</reference>
<comment type="caution">
    <text evidence="2">The sequence shown here is derived from an EMBL/GenBank/DDBJ whole genome shotgun (WGS) entry which is preliminary data.</text>
</comment>
<gene>
    <name evidence="2" type="primary">ymfI</name>
    <name evidence="2" type="ORF">GCM10007063_23440</name>
</gene>
<comment type="similarity">
    <text evidence="1">Belongs to the short-chain dehydrogenases/reductases (SDR) family.</text>
</comment>
<dbReference type="Pfam" id="PF13561">
    <property type="entry name" value="adh_short_C2"/>
    <property type="match status" value="1"/>
</dbReference>
<keyword evidence="3" id="KW-1185">Reference proteome</keyword>
<dbReference type="NCBIfam" id="NF047420">
    <property type="entry name" value="EF_P_mod_YmfI"/>
    <property type="match status" value="1"/>
</dbReference>
<dbReference type="PRINTS" id="PR00081">
    <property type="entry name" value="GDHRDH"/>
</dbReference>
<name>A0A917UZL8_9BACI</name>
<dbReference type="SUPFAM" id="SSF51735">
    <property type="entry name" value="NAD(P)-binding Rossmann-fold domains"/>
    <property type="match status" value="1"/>
</dbReference>